<dbReference type="GO" id="GO:0052725">
    <property type="term" value="F:inositol-1,3,4-trisphosphate 6-kinase activity"/>
    <property type="evidence" value="ECO:0007669"/>
    <property type="project" value="InterPro"/>
</dbReference>
<feature type="binding site" evidence="9">
    <location>
        <position position="211"/>
    </location>
    <ligand>
        <name>ATP</name>
        <dbReference type="ChEBI" id="CHEBI:30616"/>
    </ligand>
</feature>
<comment type="catalytic activity">
    <reaction evidence="8">
        <text>1D-myo-inositol 3,4,5,6-tetrakisphosphate + ATP = 1D-myo-inositol 1,3,4,5,6-pentakisphosphate + ADP + H(+)</text>
        <dbReference type="Rhea" id="RHEA:12452"/>
        <dbReference type="ChEBI" id="CHEBI:15378"/>
        <dbReference type="ChEBI" id="CHEBI:30616"/>
        <dbReference type="ChEBI" id="CHEBI:57539"/>
        <dbReference type="ChEBI" id="CHEBI:57733"/>
        <dbReference type="ChEBI" id="CHEBI:456216"/>
        <dbReference type="EC" id="2.7.1.134"/>
    </reaction>
</comment>
<dbReference type="InterPro" id="IPR040464">
    <property type="entry name" value="InsP(3)kin_ATP-grasp"/>
</dbReference>
<keyword evidence="4 8" id="KW-0547">Nucleotide-binding</keyword>
<dbReference type="EMBL" id="GBGP01000214">
    <property type="protein sequence ID" value="JAC84979.1"/>
    <property type="molecule type" value="mRNA"/>
</dbReference>
<keyword evidence="6 8" id="KW-0067">ATP-binding</keyword>
<evidence type="ECO:0000256" key="4">
    <source>
        <dbReference type="ARBA" id="ARBA00022741"/>
    </source>
</evidence>
<feature type="binding site" evidence="9">
    <location>
        <position position="307"/>
    </location>
    <ligand>
        <name>1D-myo-inositol 1,3,4-trisphosphate</name>
        <dbReference type="ChEBI" id="CHEBI:58414"/>
    </ligand>
</feature>
<dbReference type="Gene3D" id="3.30.470.20">
    <property type="entry name" value="ATP-grasp fold, B domain"/>
    <property type="match status" value="1"/>
</dbReference>
<feature type="binding site" evidence="9">
    <location>
        <position position="153"/>
    </location>
    <ligand>
        <name>ATP</name>
        <dbReference type="ChEBI" id="CHEBI:30616"/>
    </ligand>
</feature>
<feature type="binding site" evidence="9">
    <location>
        <position position="14"/>
    </location>
    <ligand>
        <name>1D-myo-inositol 1,3,4-trisphosphate</name>
        <dbReference type="ChEBI" id="CHEBI:58414"/>
    </ligand>
</feature>
<organism evidence="13">
    <name type="scientific">Clytia hemisphaerica</name>
    <dbReference type="NCBI Taxonomy" id="252671"/>
    <lineage>
        <taxon>Eukaryota</taxon>
        <taxon>Metazoa</taxon>
        <taxon>Cnidaria</taxon>
        <taxon>Hydrozoa</taxon>
        <taxon>Hydroidolina</taxon>
        <taxon>Leptothecata</taxon>
        <taxon>Obeliida</taxon>
        <taxon>Clytiidae</taxon>
        <taxon>Clytia</taxon>
    </lineage>
</organism>
<keyword evidence="2 8" id="KW-0808">Transferase</keyword>
<evidence type="ECO:0000256" key="1">
    <source>
        <dbReference type="ARBA" id="ARBA00009601"/>
    </source>
</evidence>
<comment type="similarity">
    <text evidence="1 8">Belongs to the ITPK1 family.</text>
</comment>
<dbReference type="Pfam" id="PF05770">
    <property type="entry name" value="Ins134_P3_kin"/>
    <property type="match status" value="1"/>
</dbReference>
<dbReference type="GO" id="GO:0047325">
    <property type="term" value="F:inositol-3,4,5,6-tetrakisphosphate 1-kinase activity"/>
    <property type="evidence" value="ECO:0007669"/>
    <property type="project" value="UniProtKB-EC"/>
</dbReference>
<feature type="binding site" evidence="9">
    <location>
        <position position="303"/>
    </location>
    <ligand>
        <name>1D-myo-inositol 1,3,4-trisphosphate</name>
        <dbReference type="ChEBI" id="CHEBI:58414"/>
    </ligand>
</feature>
<dbReference type="GO" id="GO:0000287">
    <property type="term" value="F:magnesium ion binding"/>
    <property type="evidence" value="ECO:0007669"/>
    <property type="project" value="InterPro"/>
</dbReference>
<evidence type="ECO:0000259" key="11">
    <source>
        <dbReference type="Pfam" id="PF05770"/>
    </source>
</evidence>
<feature type="binding site" evidence="9">
    <location>
        <position position="101"/>
    </location>
    <ligand>
        <name>ATP</name>
        <dbReference type="ChEBI" id="CHEBI:30616"/>
    </ligand>
</feature>
<feature type="binding site" evidence="10">
    <location>
        <position position="303"/>
    </location>
    <ligand>
        <name>Mg(2+)</name>
        <dbReference type="ChEBI" id="CHEBI:18420"/>
        <label>2</label>
    </ligand>
</feature>
<dbReference type="PIRSF" id="PIRSF038186">
    <property type="entry name" value="ITPK"/>
    <property type="match status" value="1"/>
</dbReference>
<dbReference type="EC" id="2.7.1.134" evidence="8"/>
<evidence type="ECO:0000256" key="9">
    <source>
        <dbReference type="PIRSR" id="PIRSR038186-1"/>
    </source>
</evidence>
<dbReference type="InterPro" id="IPR041429">
    <property type="entry name" value="ITPK1_N"/>
</dbReference>
<evidence type="ECO:0000256" key="5">
    <source>
        <dbReference type="ARBA" id="ARBA00022777"/>
    </source>
</evidence>
<feature type="binding site" evidence="10">
    <location>
        <position position="301"/>
    </location>
    <ligand>
        <name>Mg(2+)</name>
        <dbReference type="ChEBI" id="CHEBI:18420"/>
        <label>1</label>
    </ligand>
</feature>
<comment type="function">
    <text evidence="8">Kinase that can phosphorylate various inositol polyphosphate such as Ins(3,4,5,6)P4 or Ins(1,3,4)P3.</text>
</comment>
<feature type="domain" description="Inositol-tetrakisphosphate 1-kinase N-terminal" evidence="12">
    <location>
        <begin position="12"/>
        <end position="91"/>
    </location>
</feature>
<dbReference type="SUPFAM" id="SSF56059">
    <property type="entry name" value="Glutathione synthetase ATP-binding domain-like"/>
    <property type="match status" value="1"/>
</dbReference>
<dbReference type="GO" id="GO:0005524">
    <property type="term" value="F:ATP binding"/>
    <property type="evidence" value="ECO:0007669"/>
    <property type="project" value="UniProtKB-KW"/>
</dbReference>
<feature type="domain" description="Inositol 1,3,4-trisphosphate 5/6-kinase ATP-grasp" evidence="11">
    <location>
        <begin position="116"/>
        <end position="313"/>
    </location>
</feature>
<dbReference type="PANTHER" id="PTHR14217">
    <property type="entry name" value="INOSITOL-TETRAKISPHOSPHATE 1-KINASE"/>
    <property type="match status" value="1"/>
</dbReference>
<keyword evidence="7 8" id="KW-0460">Magnesium</keyword>
<evidence type="ECO:0000256" key="8">
    <source>
        <dbReference type="PIRNR" id="PIRNR038186"/>
    </source>
</evidence>
<dbReference type="AlphaFoldDB" id="A0A069DUN5"/>
<dbReference type="PANTHER" id="PTHR14217:SF1">
    <property type="entry name" value="INOSITOL-TETRAKISPHOSPHATE 1-KINASE"/>
    <property type="match status" value="1"/>
</dbReference>
<feature type="binding site" evidence="10">
    <location>
        <position position="287"/>
    </location>
    <ligand>
        <name>Mg(2+)</name>
        <dbReference type="ChEBI" id="CHEBI:18420"/>
        <label>1</label>
    </ligand>
</feature>
<comment type="cofactor">
    <cofactor evidence="8 10">
        <name>Mg(2+)</name>
        <dbReference type="ChEBI" id="CHEBI:18420"/>
    </cofactor>
    <text evidence="8 10">Binds 2 magnesium ions per subunit.</text>
</comment>
<dbReference type="GO" id="GO:0032957">
    <property type="term" value="P:inositol trisphosphate metabolic process"/>
    <property type="evidence" value="ECO:0007669"/>
    <property type="project" value="InterPro"/>
</dbReference>
<evidence type="ECO:0000256" key="7">
    <source>
        <dbReference type="ARBA" id="ARBA00022842"/>
    </source>
</evidence>
<feature type="binding site" evidence="9">
    <location>
        <position position="164"/>
    </location>
    <ligand>
        <name>1D-myo-inositol 1,3,4-trisphosphate</name>
        <dbReference type="ChEBI" id="CHEBI:58414"/>
    </ligand>
</feature>
<evidence type="ECO:0000256" key="6">
    <source>
        <dbReference type="ARBA" id="ARBA00022840"/>
    </source>
</evidence>
<dbReference type="Pfam" id="PF17927">
    <property type="entry name" value="Ins134_P3_kin_N"/>
    <property type="match status" value="1"/>
</dbReference>
<evidence type="ECO:0000256" key="3">
    <source>
        <dbReference type="ARBA" id="ARBA00022723"/>
    </source>
</evidence>
<accession>A0A069DUN5</accession>
<dbReference type="GO" id="GO:0005737">
    <property type="term" value="C:cytoplasm"/>
    <property type="evidence" value="ECO:0007669"/>
    <property type="project" value="TreeGrafter"/>
</dbReference>
<sequence>MSAIRLGLCIPERKKSAICLPERIEALCDEKNIKIIEIDIDADLESQGPFDVLLHKIIDYYNVFPIQEADEKVKRLVSYATRHSKMVVLDDFDWCLRLTKRKSMIEVFEHCQFIMDDIKVFFPKTVELTAEMSSSDIELVIRNTDIRLPVVAKPFSAALDDGSHNMALVFSEERLIDLKRPCLIQEFCNHSGVYYKVFVVGDRFNICENPSIRDFHQKDNDCPTIFFNTRTIAKVGQPFNSNLHDKDPNDRDWLSCDQQPNLLNRNLIKEIIQRMRQKTGIQLFKFDLIVERDTGHYGLIDMNQFPSYRGIDSKHFPKHLVELITNYR</sequence>
<evidence type="ECO:0000313" key="13">
    <source>
        <dbReference type="EMBL" id="JAC84979.1"/>
    </source>
</evidence>
<feature type="binding site" evidence="9">
    <location>
        <position position="56"/>
    </location>
    <ligand>
        <name>1D-myo-inositol 1,3,4-trisphosphate</name>
        <dbReference type="ChEBI" id="CHEBI:58414"/>
    </ligand>
</feature>
<dbReference type="GO" id="GO:0052726">
    <property type="term" value="F:inositol-1,3,4-trisphosphate 5-kinase activity"/>
    <property type="evidence" value="ECO:0007669"/>
    <property type="project" value="InterPro"/>
</dbReference>
<feature type="binding site" evidence="10">
    <location>
        <position position="301"/>
    </location>
    <ligand>
        <name>Mg(2+)</name>
        <dbReference type="ChEBI" id="CHEBI:18420"/>
        <label>2</label>
    </ligand>
</feature>
<name>A0A069DUN5_9CNID</name>
<feature type="binding site" evidence="9">
    <location>
        <position position="196"/>
    </location>
    <ligand>
        <name>1D-myo-inositol 1,3,4-trisphosphate</name>
        <dbReference type="ChEBI" id="CHEBI:58414"/>
    </ligand>
</feature>
<evidence type="ECO:0000256" key="2">
    <source>
        <dbReference type="ARBA" id="ARBA00022679"/>
    </source>
</evidence>
<reference evidence="13" key="1">
    <citation type="journal article" date="2014" name="PLoS Genet.">
        <title>Differential Responses to Wnt and PCP Disruption Predict Expression and Developmental Function of Conserved and Novel Genes in a Cnidarian.</title>
        <authorList>
            <person name="Lapebie P."/>
            <person name="Ruggiero A."/>
            <person name="Barreau C."/>
            <person name="Chevalier S."/>
            <person name="Chang P."/>
            <person name="Dru P."/>
            <person name="Houliston E."/>
            <person name="Momose T."/>
        </authorList>
    </citation>
    <scope>NUCLEOTIDE SEQUENCE</scope>
</reference>
<evidence type="ECO:0000259" key="12">
    <source>
        <dbReference type="Pfam" id="PF17927"/>
    </source>
</evidence>
<evidence type="ECO:0000256" key="10">
    <source>
        <dbReference type="PIRSR" id="PIRSR038186-2"/>
    </source>
</evidence>
<dbReference type="InterPro" id="IPR008656">
    <property type="entry name" value="Inositol_tetrakis-P_1-kinase"/>
</dbReference>
<keyword evidence="5 8" id="KW-0418">Kinase</keyword>
<protein>
    <recommendedName>
        <fullName evidence="8">Inositol-tetrakisphosphate 1-kinase</fullName>
        <ecNumber evidence="8">2.7.1.134</ecNumber>
    </recommendedName>
</protein>
<comment type="subunit">
    <text evidence="8">Monomer.</text>
</comment>
<keyword evidence="3 8" id="KW-0479">Metal-binding</keyword>
<feature type="binding site" evidence="9">
    <location>
        <begin position="185"/>
        <end position="196"/>
    </location>
    <ligand>
        <name>ATP</name>
        <dbReference type="ChEBI" id="CHEBI:30616"/>
    </ligand>
</feature>
<proteinExistence type="evidence at transcript level"/>